<evidence type="ECO:0000256" key="2">
    <source>
        <dbReference type="ARBA" id="ARBA00022679"/>
    </source>
</evidence>
<sequence>MDQDYSNFIKDVQSITSIDLSLYKEAQMKRRLTAFRDKKSFESFSVFSKALMKDRRLLDELLDRMTINVSEFYRNPERWMVLKDKIIPDLLSRTNKLKIWSAACSTGEEPYTLASLLQETGRNITYSILATDLDELALRRAKEGLYAETSIKNVPESVRNSSFRQEAGGFAVMEALKKPIVFKQHNLLADAFEKSFDLIVCRNVIIYFTEEAKEALFHKFSESLRPGGYLFVGSTEQIFHPGRFNLQPREAFLYQKPLV</sequence>
<dbReference type="EMBL" id="JAIWJX010000002">
    <property type="protein sequence ID" value="MCK6257512.1"/>
    <property type="molecule type" value="Genomic_DNA"/>
</dbReference>
<reference evidence="5" key="1">
    <citation type="submission" date="2021-09" db="EMBL/GenBank/DDBJ databases">
        <title>Genome analysis of Fictibacillus sp. KIGAM418 isolated from marine sediment.</title>
        <authorList>
            <person name="Seo M.-J."/>
            <person name="Cho E.-S."/>
            <person name="Hwang C.Y."/>
        </authorList>
    </citation>
    <scope>NUCLEOTIDE SEQUENCE</scope>
    <source>
        <strain evidence="5">KIGAM418</strain>
    </source>
</reference>
<dbReference type="Pfam" id="PF03705">
    <property type="entry name" value="CheR_N"/>
    <property type="match status" value="1"/>
</dbReference>
<organism evidence="5 6">
    <name type="scientific">Fictibacillus marinisediminis</name>
    <dbReference type="NCBI Taxonomy" id="2878389"/>
    <lineage>
        <taxon>Bacteria</taxon>
        <taxon>Bacillati</taxon>
        <taxon>Bacillota</taxon>
        <taxon>Bacilli</taxon>
        <taxon>Bacillales</taxon>
        <taxon>Fictibacillaceae</taxon>
        <taxon>Fictibacillus</taxon>
    </lineage>
</organism>
<keyword evidence="6" id="KW-1185">Reference proteome</keyword>
<gene>
    <name evidence="5" type="ORF">LCY76_13015</name>
</gene>
<comment type="caution">
    <text evidence="5">The sequence shown here is derived from an EMBL/GenBank/DDBJ whole genome shotgun (WGS) entry which is preliminary data.</text>
</comment>
<dbReference type="InterPro" id="IPR000780">
    <property type="entry name" value="CheR_MeTrfase"/>
</dbReference>
<dbReference type="CDD" id="cd02440">
    <property type="entry name" value="AdoMet_MTases"/>
    <property type="match status" value="1"/>
</dbReference>
<dbReference type="PANTHER" id="PTHR24422:SF19">
    <property type="entry name" value="CHEMOTAXIS PROTEIN METHYLTRANSFERASE"/>
    <property type="match status" value="1"/>
</dbReference>
<dbReference type="Pfam" id="PF01739">
    <property type="entry name" value="CheR"/>
    <property type="match status" value="1"/>
</dbReference>
<proteinExistence type="predicted"/>
<dbReference type="AlphaFoldDB" id="A0A9X1XAW0"/>
<evidence type="ECO:0000259" key="4">
    <source>
        <dbReference type="PROSITE" id="PS50123"/>
    </source>
</evidence>
<dbReference type="GO" id="GO:0008757">
    <property type="term" value="F:S-adenosylmethionine-dependent methyltransferase activity"/>
    <property type="evidence" value="ECO:0007669"/>
    <property type="project" value="InterPro"/>
</dbReference>
<dbReference type="PRINTS" id="PR00996">
    <property type="entry name" value="CHERMTFRASE"/>
</dbReference>
<keyword evidence="2" id="KW-0808">Transferase</keyword>
<protein>
    <submittedName>
        <fullName evidence="5">Protein-glutamate O-methyltransferase CheR</fullName>
    </submittedName>
</protein>
<evidence type="ECO:0000256" key="3">
    <source>
        <dbReference type="ARBA" id="ARBA00022691"/>
    </source>
</evidence>
<dbReference type="SUPFAM" id="SSF53335">
    <property type="entry name" value="S-adenosyl-L-methionine-dependent methyltransferases"/>
    <property type="match status" value="1"/>
</dbReference>
<dbReference type="SUPFAM" id="SSF47757">
    <property type="entry name" value="Chemotaxis receptor methyltransferase CheR, N-terminal domain"/>
    <property type="match status" value="1"/>
</dbReference>
<accession>A0A9X1XAW0</accession>
<evidence type="ECO:0000313" key="5">
    <source>
        <dbReference type="EMBL" id="MCK6257512.1"/>
    </source>
</evidence>
<name>A0A9X1XAW0_9BACL</name>
<dbReference type="SMART" id="SM00138">
    <property type="entry name" value="MeTrc"/>
    <property type="match status" value="1"/>
</dbReference>
<dbReference type="Gene3D" id="3.40.50.150">
    <property type="entry name" value="Vaccinia Virus protein VP39"/>
    <property type="match status" value="1"/>
</dbReference>
<dbReference type="InterPro" id="IPR022641">
    <property type="entry name" value="CheR_N"/>
</dbReference>
<evidence type="ECO:0000313" key="6">
    <source>
        <dbReference type="Proteomes" id="UP001139011"/>
    </source>
</evidence>
<dbReference type="Proteomes" id="UP001139011">
    <property type="component" value="Unassembled WGS sequence"/>
</dbReference>
<feature type="domain" description="CheR-type methyltransferase" evidence="4">
    <location>
        <begin position="1"/>
        <end position="259"/>
    </location>
</feature>
<dbReference type="PROSITE" id="PS50123">
    <property type="entry name" value="CHER"/>
    <property type="match status" value="1"/>
</dbReference>
<dbReference type="InterPro" id="IPR022642">
    <property type="entry name" value="CheR_C"/>
</dbReference>
<dbReference type="GO" id="GO:0032259">
    <property type="term" value="P:methylation"/>
    <property type="evidence" value="ECO:0007669"/>
    <property type="project" value="UniProtKB-KW"/>
</dbReference>
<dbReference type="InterPro" id="IPR029063">
    <property type="entry name" value="SAM-dependent_MTases_sf"/>
</dbReference>
<dbReference type="PANTHER" id="PTHR24422">
    <property type="entry name" value="CHEMOTAXIS PROTEIN METHYLTRANSFERASE"/>
    <property type="match status" value="1"/>
</dbReference>
<keyword evidence="1" id="KW-0489">Methyltransferase</keyword>
<dbReference type="InterPro" id="IPR050903">
    <property type="entry name" value="Bact_Chemotaxis_MeTrfase"/>
</dbReference>
<evidence type="ECO:0000256" key="1">
    <source>
        <dbReference type="ARBA" id="ARBA00022603"/>
    </source>
</evidence>
<dbReference type="RefSeq" id="WP_248252994.1">
    <property type="nucleotide sequence ID" value="NZ_JAIWJX010000002.1"/>
</dbReference>
<keyword evidence="3" id="KW-0949">S-adenosyl-L-methionine</keyword>